<dbReference type="Pfam" id="PF18949">
    <property type="entry name" value="DUF5693"/>
    <property type="match status" value="1"/>
</dbReference>
<organism evidence="2 3">
    <name type="scientific">Thermosediminibacter litoriperuensis</name>
    <dbReference type="NCBI Taxonomy" id="291989"/>
    <lineage>
        <taxon>Bacteria</taxon>
        <taxon>Bacillati</taxon>
        <taxon>Bacillota</taxon>
        <taxon>Clostridia</taxon>
        <taxon>Thermosediminibacterales</taxon>
        <taxon>Thermosediminibacteraceae</taxon>
        <taxon>Thermosediminibacter</taxon>
    </lineage>
</organism>
<evidence type="ECO:0000313" key="3">
    <source>
        <dbReference type="Proteomes" id="UP000322294"/>
    </source>
</evidence>
<gene>
    <name evidence="2" type="ORF">LZ11_00474</name>
</gene>
<dbReference type="OrthoDB" id="3805529at2"/>
<dbReference type="Proteomes" id="UP000322294">
    <property type="component" value="Unassembled WGS sequence"/>
</dbReference>
<feature type="transmembrane region" description="Helical" evidence="1">
    <location>
        <begin position="504"/>
        <end position="525"/>
    </location>
</feature>
<protein>
    <submittedName>
        <fullName evidence="2">Uncharacterized protein</fullName>
    </submittedName>
</protein>
<reference evidence="2 3" key="1">
    <citation type="submission" date="2019-07" db="EMBL/GenBank/DDBJ databases">
        <title>Genomic Encyclopedia of Type Strains, Phase I: the one thousand microbial genomes (KMG-I) project.</title>
        <authorList>
            <person name="Kyrpides N."/>
        </authorList>
    </citation>
    <scope>NUCLEOTIDE SEQUENCE [LARGE SCALE GENOMIC DNA]</scope>
    <source>
        <strain evidence="2 3">DSM 16647</strain>
    </source>
</reference>
<comment type="caution">
    <text evidence="2">The sequence shown here is derived from an EMBL/GenBank/DDBJ whole genome shotgun (WGS) entry which is preliminary data.</text>
</comment>
<keyword evidence="3" id="KW-1185">Reference proteome</keyword>
<dbReference type="EMBL" id="VNHO01000004">
    <property type="protein sequence ID" value="TYP57816.1"/>
    <property type="molecule type" value="Genomic_DNA"/>
</dbReference>
<sequence>MVKWAAKGLIALFILALVVSLYSVVGKISIEQKNRVVEISVPMHEVEALSRITGRRPVEILEEFRSAGLTSLAVEETTVKDMMNRGKILVLNGWQLLDYDSFFGVANNLVRDILSQKDFNPRSYYIFTKDREIYRKLKTAMASRGYDINAAEGGGIYVIQEVKGAGGFTEIGLGIDLDSLENARSLGLNIVVMLKGVKEKTAEEIKLLDELFDREMSVLVLQNNEMPRKVEAAELLLKAVKGKSIRLGLDEFKEAGNLKKFLQQNGYNAVRVYNRPPHRWMEEYLLAVRDRNDRLLYLHLFMSGDEDLVSYNKMHIKEIYNDVISRDFIAGVYPQKASVFSKTPTSTVATSLLPIMASMGLGLGVYHLLKLSGVLEKTALAVSYALILAMGLFAALDFSTFRSGASLLASVLYPCLGIYREMTIKRKHPSNYRQALKEGIFTLLRATGIAATGALLITGISGDVDFILGIEKFRGIKAMYISSFIIIALLYIKLQHGSIPLRKPVLSIGNLIAVALAGGILYILINRTGNFSVIPIPKWELYFRIWLEEVLPVRPRTKEFLIGFPALVLAGGLKNTERPLWSRLLMVTGLLGEVSMVNTFSHYHVNALISIIRSVEGLILGGFIGALALGGYYICAGKGMKANE</sequence>
<feature type="transmembrane region" description="Helical" evidence="1">
    <location>
        <begin position="348"/>
        <end position="366"/>
    </location>
</feature>
<keyword evidence="1" id="KW-1133">Transmembrane helix</keyword>
<evidence type="ECO:0000256" key="1">
    <source>
        <dbReference type="SAM" id="Phobius"/>
    </source>
</evidence>
<evidence type="ECO:0000313" key="2">
    <source>
        <dbReference type="EMBL" id="TYP57816.1"/>
    </source>
</evidence>
<keyword evidence="1" id="KW-0472">Membrane</keyword>
<keyword evidence="1" id="KW-0812">Transmembrane</keyword>
<accession>A0A5S5AYF5</accession>
<name>A0A5S5AYF5_9FIRM</name>
<dbReference type="RefSeq" id="WP_148866276.1">
    <property type="nucleotide sequence ID" value="NZ_VNHO01000004.1"/>
</dbReference>
<proteinExistence type="predicted"/>
<feature type="transmembrane region" description="Helical" evidence="1">
    <location>
        <begin position="473"/>
        <end position="492"/>
    </location>
</feature>
<dbReference type="AlphaFoldDB" id="A0A5S5AYF5"/>
<feature type="transmembrane region" description="Helical" evidence="1">
    <location>
        <begin position="617"/>
        <end position="635"/>
    </location>
</feature>
<feature type="transmembrane region" description="Helical" evidence="1">
    <location>
        <begin position="440"/>
        <end position="461"/>
    </location>
</feature>
<dbReference type="InterPro" id="IPR043748">
    <property type="entry name" value="DUF5693"/>
</dbReference>
<feature type="transmembrane region" description="Helical" evidence="1">
    <location>
        <begin position="378"/>
        <end position="395"/>
    </location>
</feature>